<dbReference type="Proteomes" id="UP000655523">
    <property type="component" value="Unassembled WGS sequence"/>
</dbReference>
<sequence>MVLRAIGHFGCGLLGDVVYRCLDDPIKTRKLATTIPFDLSDVAVLNITLTGSLTATVGLIVASLLLLTGSCQSNWAIQREIQPLRRQRGVGDFIYFLSNLSWIVGPALTGRPPDSVLPRLLQRAYVWRSDRFAGVLAMLLSIRSRSAVTIPVAAQPSN</sequence>
<organism evidence="2 3">
    <name type="scientific">Paraburkholderia elongata</name>
    <dbReference type="NCBI Taxonomy" id="2675747"/>
    <lineage>
        <taxon>Bacteria</taxon>
        <taxon>Pseudomonadati</taxon>
        <taxon>Pseudomonadota</taxon>
        <taxon>Betaproteobacteria</taxon>
        <taxon>Burkholderiales</taxon>
        <taxon>Burkholderiaceae</taxon>
        <taxon>Paraburkholderia</taxon>
    </lineage>
</organism>
<evidence type="ECO:0000256" key="1">
    <source>
        <dbReference type="SAM" id="Phobius"/>
    </source>
</evidence>
<comment type="caution">
    <text evidence="2">The sequence shown here is derived from an EMBL/GenBank/DDBJ whole genome shotgun (WGS) entry which is preliminary data.</text>
</comment>
<keyword evidence="1" id="KW-0472">Membrane</keyword>
<gene>
    <name evidence="2" type="ORF">GNZ13_42500</name>
</gene>
<accession>A0A972NWI5</accession>
<dbReference type="EMBL" id="WOEZ01000246">
    <property type="protein sequence ID" value="NPT61041.1"/>
    <property type="molecule type" value="Genomic_DNA"/>
</dbReference>
<dbReference type="AlphaFoldDB" id="A0A972NWI5"/>
<reference evidence="2 3" key="1">
    <citation type="submission" date="2019-11" db="EMBL/GenBank/DDBJ databases">
        <title>Metabolism of dissolved organic matter in forest soils.</title>
        <authorList>
            <person name="Cyle K.T."/>
            <person name="Wilhelm R.C."/>
            <person name="Martinez C.E."/>
        </authorList>
    </citation>
    <scope>NUCLEOTIDE SEQUENCE [LARGE SCALE GENOMIC DNA]</scope>
    <source>
        <strain evidence="2 3">5N</strain>
    </source>
</reference>
<evidence type="ECO:0000313" key="3">
    <source>
        <dbReference type="Proteomes" id="UP000655523"/>
    </source>
</evidence>
<keyword evidence="1" id="KW-0812">Transmembrane</keyword>
<protein>
    <submittedName>
        <fullName evidence="2">Uncharacterized protein</fullName>
    </submittedName>
</protein>
<proteinExistence type="predicted"/>
<name>A0A972NWI5_9BURK</name>
<evidence type="ECO:0000313" key="2">
    <source>
        <dbReference type="EMBL" id="NPT61041.1"/>
    </source>
</evidence>
<feature type="transmembrane region" description="Helical" evidence="1">
    <location>
        <begin position="43"/>
        <end position="68"/>
    </location>
</feature>
<dbReference type="RefSeq" id="WP_172176329.1">
    <property type="nucleotide sequence ID" value="NZ_WOEZ01000246.1"/>
</dbReference>
<keyword evidence="1" id="KW-1133">Transmembrane helix</keyword>
<keyword evidence="3" id="KW-1185">Reference proteome</keyword>